<evidence type="ECO:0000313" key="2">
    <source>
        <dbReference type="Proteomes" id="UP001321473"/>
    </source>
</evidence>
<dbReference type="Proteomes" id="UP001321473">
    <property type="component" value="Unassembled WGS sequence"/>
</dbReference>
<comment type="caution">
    <text evidence="1">The sequence shown here is derived from an EMBL/GenBank/DDBJ whole genome shotgun (WGS) entry which is preliminary data.</text>
</comment>
<dbReference type="GO" id="GO:0005886">
    <property type="term" value="C:plasma membrane"/>
    <property type="evidence" value="ECO:0007669"/>
    <property type="project" value="TreeGrafter"/>
</dbReference>
<proteinExistence type="predicted"/>
<protein>
    <submittedName>
        <fullName evidence="1">Uncharacterized protein</fullName>
    </submittedName>
</protein>
<dbReference type="GO" id="GO:0016485">
    <property type="term" value="P:protein processing"/>
    <property type="evidence" value="ECO:0007669"/>
    <property type="project" value="TreeGrafter"/>
</dbReference>
<dbReference type="SUPFAM" id="SSF55486">
    <property type="entry name" value="Metalloproteases ('zincins'), catalytic domain"/>
    <property type="match status" value="1"/>
</dbReference>
<dbReference type="PROSITE" id="PS51885">
    <property type="entry name" value="NEPRILYSIN"/>
    <property type="match status" value="1"/>
</dbReference>
<dbReference type="Gene3D" id="3.40.390.10">
    <property type="entry name" value="Collagenase (Catalytic Domain)"/>
    <property type="match status" value="1"/>
</dbReference>
<organism evidence="1 2">
    <name type="scientific">Amblyomma americanum</name>
    <name type="common">Lone star tick</name>
    <dbReference type="NCBI Taxonomy" id="6943"/>
    <lineage>
        <taxon>Eukaryota</taxon>
        <taxon>Metazoa</taxon>
        <taxon>Ecdysozoa</taxon>
        <taxon>Arthropoda</taxon>
        <taxon>Chelicerata</taxon>
        <taxon>Arachnida</taxon>
        <taxon>Acari</taxon>
        <taxon>Parasitiformes</taxon>
        <taxon>Ixodida</taxon>
        <taxon>Ixodoidea</taxon>
        <taxon>Ixodidae</taxon>
        <taxon>Amblyomminae</taxon>
        <taxon>Amblyomma</taxon>
    </lineage>
</organism>
<dbReference type="PANTHER" id="PTHR11733:SF241">
    <property type="entry name" value="GH26575P-RELATED"/>
    <property type="match status" value="1"/>
</dbReference>
<keyword evidence="2" id="KW-1185">Reference proteome</keyword>
<dbReference type="InterPro" id="IPR000718">
    <property type="entry name" value="Peptidase_M13"/>
</dbReference>
<dbReference type="InterPro" id="IPR024079">
    <property type="entry name" value="MetalloPept_cat_dom_sf"/>
</dbReference>
<accession>A0AAQ4DEH0</accession>
<dbReference type="AlphaFoldDB" id="A0AAQ4DEH0"/>
<gene>
    <name evidence="1" type="ORF">V5799_027877</name>
</gene>
<dbReference type="PANTHER" id="PTHR11733">
    <property type="entry name" value="ZINC METALLOPROTEASE FAMILY M13 NEPRILYSIN-RELATED"/>
    <property type="match status" value="1"/>
</dbReference>
<sequence length="535" mass="59339">MTLLSWRARSKLKNMAHGMKAAGTKTRPAAVHENTANNSCWKAAALYNECLKATMDHRADALAAFLRDTLFDLRRHPTWTRPDDRSVLSLSIRSDLEPWRRERDNLRRHQSYLEFVHRYVVVVVAHDNATEIHTVGDVDAVVHQVIATEETVFAAASAIPQEDPEQYYAIVNLTVRNGSSSPSSPLDSLVEVAVGHPAMLAYYDFLLARVPASDLAAYVTWETVRQLGPLADLKLSHGTASRSCFEAVYRLMPYPSVLPYLEELDSSRAWEEAELVFRDVAEALVGFMKRRGIAIWSHNTSFSLGLPTGRQLDALYGELQVEEASTQRPFLDMYVAALAHVRSKEVFAIAQGEPHYVLPPPQTRKVQVTPSGKGLVPVTWLLPPRFGADMPPALNYGGLGLGLTKALARASPSFVLDNAWLECLAGLEPRADLQAEDFALARQALATEVEVEFADQHSELARPLVLPGLEYMSEEMLFFVGACVSLCARGDAQSPHRCNVAARNSARFATAFHCPVGSYMNPRERCPYPNRTRIG</sequence>
<dbReference type="EMBL" id="JARKHS020031812">
    <property type="protein sequence ID" value="KAK8760860.1"/>
    <property type="molecule type" value="Genomic_DNA"/>
</dbReference>
<reference evidence="1 2" key="1">
    <citation type="journal article" date="2023" name="Arcadia Sci">
        <title>De novo assembly of a long-read Amblyomma americanum tick genome.</title>
        <authorList>
            <person name="Chou S."/>
            <person name="Poskanzer K.E."/>
            <person name="Rollins M."/>
            <person name="Thuy-Boun P.S."/>
        </authorList>
    </citation>
    <scope>NUCLEOTIDE SEQUENCE [LARGE SCALE GENOMIC DNA]</scope>
    <source>
        <strain evidence="1">F_SG_1</strain>
        <tissue evidence="1">Salivary glands</tissue>
    </source>
</reference>
<evidence type="ECO:0000313" key="1">
    <source>
        <dbReference type="EMBL" id="KAK8760860.1"/>
    </source>
</evidence>
<dbReference type="GO" id="GO:0004222">
    <property type="term" value="F:metalloendopeptidase activity"/>
    <property type="evidence" value="ECO:0007669"/>
    <property type="project" value="InterPro"/>
</dbReference>
<name>A0AAQ4DEH0_AMBAM</name>